<proteinExistence type="predicted"/>
<dbReference type="KEGG" id="mcu:HMPREF0573_10249"/>
<organism evidence="1 2">
    <name type="scientific">Mobiluncus curtisii (strain ATCC 43063 / DSM 2711 / V125)</name>
    <name type="common">Falcivibrio vaginalis</name>
    <dbReference type="NCBI Taxonomy" id="548479"/>
    <lineage>
        <taxon>Bacteria</taxon>
        <taxon>Bacillati</taxon>
        <taxon>Actinomycetota</taxon>
        <taxon>Actinomycetes</taxon>
        <taxon>Actinomycetales</taxon>
        <taxon>Actinomycetaceae</taxon>
        <taxon>Mobiluncus</taxon>
    </lineage>
</organism>
<gene>
    <name evidence="1" type="ordered locus">HMPREF0573_10249</name>
</gene>
<dbReference type="AlphaFoldDB" id="D6ZIL9"/>
<dbReference type="EMBL" id="CP001992">
    <property type="protein sequence ID" value="ADI66568.1"/>
    <property type="molecule type" value="Genomic_DNA"/>
</dbReference>
<accession>D6ZIL9</accession>
<name>D6ZIL9_MOBCV</name>
<evidence type="ECO:0000313" key="1">
    <source>
        <dbReference type="EMBL" id="ADI66568.1"/>
    </source>
</evidence>
<dbReference type="AntiFam" id="ANF00057">
    <property type="entry name" value="Translation of E. coli type CRISPR repeat"/>
</dbReference>
<protein>
    <submittedName>
        <fullName evidence="1">Uncharacterized protein</fullName>
    </submittedName>
</protein>
<reference evidence="2" key="1">
    <citation type="submission" date="2010-03" db="EMBL/GenBank/DDBJ databases">
        <title>Complete sequence of Mobiluncus curtisii ATCC 43063.</title>
        <authorList>
            <person name="Muzny D."/>
            <person name="Qin X."/>
            <person name="Deng J."/>
            <person name="Jiang H."/>
            <person name="Liu Y."/>
            <person name="Qu J."/>
            <person name="Song X.-Z."/>
            <person name="Zhang L."/>
            <person name="Thornton R."/>
            <person name="Coyle M."/>
            <person name="Francisco L."/>
            <person name="Jackson L."/>
            <person name="Javaid M."/>
            <person name="Korchina V."/>
            <person name="Kovar C."/>
            <person name="Mata R."/>
            <person name="Mathew T."/>
            <person name="Ngo R."/>
            <person name="Nguyen L."/>
            <person name="Nguyen N."/>
            <person name="Okwuonu G."/>
            <person name="Ongeri F."/>
            <person name="Pham C."/>
            <person name="Simmons D."/>
            <person name="Wilczek-Boney K."/>
            <person name="Hale W."/>
            <person name="Jakkamsetti A."/>
            <person name="Pham P."/>
            <person name="Ruth R."/>
            <person name="San Lucas F."/>
            <person name="Warren J."/>
            <person name="Zhang J."/>
            <person name="Zhao Z."/>
            <person name="Zhou C."/>
            <person name="Zhu D."/>
            <person name="Lee S."/>
            <person name="Bess C."/>
            <person name="Blankenburg K."/>
            <person name="Forbes L."/>
            <person name="Fu Q."/>
            <person name="Gubbala S."/>
            <person name="Hirani K."/>
            <person name="Jayaseelan J.C."/>
            <person name="Lara F."/>
            <person name="Munidasa M."/>
            <person name="Palculict T."/>
            <person name="Patil S."/>
            <person name="Pu L.-L."/>
            <person name="Saada N."/>
            <person name="Tang L."/>
            <person name="Weissenberger G."/>
            <person name="Zhu Y."/>
            <person name="Hemphill L."/>
            <person name="Shang Y."/>
            <person name="Youmans B."/>
            <person name="Ayvaz T."/>
            <person name="Ross M."/>
            <person name="Santibanez J."/>
            <person name="Aqrawi P."/>
            <person name="Gross S."/>
            <person name="Joshi V."/>
            <person name="Fowler G."/>
            <person name="Nazareth L."/>
            <person name="Reid J."/>
            <person name="Worley K."/>
            <person name="Petrosino J."/>
            <person name="Highlander S."/>
            <person name="Gibbs R."/>
            <person name="Gibbs R."/>
        </authorList>
    </citation>
    <scope>NUCLEOTIDE SEQUENCE [LARGE SCALE GENOMIC DNA]</scope>
    <source>
        <strain evidence="2">ATCC 43063 / DSM 2711 / V125</strain>
    </source>
</reference>
<sequence length="54" mass="6270">MQNHRVVVPALAGMSLRFSTNWKAWVCGPRTRGDEPEQDTVRMYIQEWSPHSRG</sequence>
<evidence type="ECO:0000313" key="2">
    <source>
        <dbReference type="Proteomes" id="UP000006742"/>
    </source>
</evidence>
<dbReference type="Proteomes" id="UP000006742">
    <property type="component" value="Chromosome"/>
</dbReference>
<keyword evidence="2" id="KW-1185">Reference proteome</keyword>
<dbReference type="HOGENOM" id="CLU_207303_2_0_11"/>